<keyword evidence="2" id="KW-0813">Transport</keyword>
<reference evidence="10" key="1">
    <citation type="submission" date="2017-07" db="EMBL/GenBank/DDBJ databases">
        <title>Comparative genome mining reveals phylogenetic distribution patterns of secondary metabolites in Amycolatopsis.</title>
        <authorList>
            <person name="Adamek M."/>
            <person name="Alanjary M."/>
            <person name="Sales-Ortells H."/>
            <person name="Goodfellow M."/>
            <person name="Bull A.T."/>
            <person name="Kalinowski J."/>
            <person name="Ziemert N."/>
        </authorList>
    </citation>
    <scope>NUCLEOTIDE SEQUENCE [LARGE SCALE GENOMIC DNA]</scope>
    <source>
        <strain evidence="10">H5</strain>
    </source>
</reference>
<dbReference type="EMBL" id="NMUL01000086">
    <property type="protein sequence ID" value="OXM59331.1"/>
    <property type="molecule type" value="Genomic_DNA"/>
</dbReference>
<dbReference type="PANTHER" id="PTHR42718">
    <property type="entry name" value="MAJOR FACILITATOR SUPERFAMILY MULTIDRUG TRANSPORTER MFSC"/>
    <property type="match status" value="1"/>
</dbReference>
<dbReference type="AlphaFoldDB" id="A0A229SL15"/>
<keyword evidence="10" id="KW-1185">Reference proteome</keyword>
<feature type="transmembrane region" description="Helical" evidence="7">
    <location>
        <begin position="63"/>
        <end position="80"/>
    </location>
</feature>
<feature type="transmembrane region" description="Helical" evidence="7">
    <location>
        <begin position="214"/>
        <end position="232"/>
    </location>
</feature>
<evidence type="ECO:0000256" key="1">
    <source>
        <dbReference type="ARBA" id="ARBA00004651"/>
    </source>
</evidence>
<evidence type="ECO:0000259" key="8">
    <source>
        <dbReference type="PROSITE" id="PS50850"/>
    </source>
</evidence>
<accession>A0A229SL15</accession>
<keyword evidence="6 7" id="KW-0472">Membrane</keyword>
<dbReference type="NCBIfam" id="TIGR00711">
    <property type="entry name" value="efflux_EmrB"/>
    <property type="match status" value="1"/>
</dbReference>
<evidence type="ECO:0000256" key="3">
    <source>
        <dbReference type="ARBA" id="ARBA00022475"/>
    </source>
</evidence>
<name>A0A229SL15_9PSEU</name>
<organism evidence="9 10">
    <name type="scientific">Amycolatopsis vastitatis</name>
    <dbReference type="NCBI Taxonomy" id="1905142"/>
    <lineage>
        <taxon>Bacteria</taxon>
        <taxon>Bacillati</taxon>
        <taxon>Actinomycetota</taxon>
        <taxon>Actinomycetes</taxon>
        <taxon>Pseudonocardiales</taxon>
        <taxon>Pseudonocardiaceae</taxon>
        <taxon>Amycolatopsis</taxon>
    </lineage>
</organism>
<feature type="transmembrane region" description="Helical" evidence="7">
    <location>
        <begin position="153"/>
        <end position="176"/>
    </location>
</feature>
<dbReference type="PANTHER" id="PTHR42718:SF46">
    <property type="entry name" value="BLR6921 PROTEIN"/>
    <property type="match status" value="1"/>
</dbReference>
<dbReference type="GO" id="GO:0022857">
    <property type="term" value="F:transmembrane transporter activity"/>
    <property type="evidence" value="ECO:0007669"/>
    <property type="project" value="InterPro"/>
</dbReference>
<dbReference type="InterPro" id="IPR011701">
    <property type="entry name" value="MFS"/>
</dbReference>
<dbReference type="InterPro" id="IPR020846">
    <property type="entry name" value="MFS_dom"/>
</dbReference>
<feature type="domain" description="Major facilitator superfamily (MFS) profile" evidence="8">
    <location>
        <begin position="25"/>
        <end position="484"/>
    </location>
</feature>
<evidence type="ECO:0000256" key="7">
    <source>
        <dbReference type="SAM" id="Phobius"/>
    </source>
</evidence>
<feature type="transmembrane region" description="Helical" evidence="7">
    <location>
        <begin position="419"/>
        <end position="440"/>
    </location>
</feature>
<evidence type="ECO:0000256" key="4">
    <source>
        <dbReference type="ARBA" id="ARBA00022692"/>
    </source>
</evidence>
<feature type="transmembrane region" description="Helical" evidence="7">
    <location>
        <begin position="182"/>
        <end position="202"/>
    </location>
</feature>
<sequence>MSETVAASSARGGTAGTPGAGRWWILAALSLVQLILVLDSTVMNVALPSTQANLGFTDADRQWVITAYALAFGGLLLVGGRLSDTLGRKRMLLVAMGGFVGASLLGGLASGFVMLVVARALQGVFGALLAPATLSLLATTFTESSARGKAFGVFGAVSSSGSVLGLLVGGALTEYLDWRWCLLVNVALGVIIVAAAAVLLPADERGQARTHSDPLGVFASVFGVFAVVYGFSAAEHSSWTSTVTVGSIALGVVLLALFVFVETRVAHPVLPMGVVLDRNRGGAYLMVAIAGIGMFGVFLFLTYHLQQVLGFTPLATGVAFVPMIGLLVIGSIVAGGVLLPRMGPRVIVITGLLLAASGTALFTGLTSDSGYAGGILPGLIITGAGFGLVFGPAMNLATHGVAPAQSGAASAMVNAGQQLGAAVGTALLNTIAVSGAAGYLAGQPRTPDLATQATIHGNRVAFWVTAGVFTAGAILCGLIIRPGRDLGTTTNDNTPAPAA</sequence>
<feature type="transmembrane region" description="Helical" evidence="7">
    <location>
        <begin position="371"/>
        <end position="398"/>
    </location>
</feature>
<comment type="caution">
    <text evidence="9">The sequence shown here is derived from an EMBL/GenBank/DDBJ whole genome shotgun (WGS) entry which is preliminary data.</text>
</comment>
<dbReference type="InterPro" id="IPR004638">
    <property type="entry name" value="EmrB-like"/>
</dbReference>
<protein>
    <submittedName>
        <fullName evidence="9">MFS transporter</fullName>
    </submittedName>
</protein>
<evidence type="ECO:0000256" key="5">
    <source>
        <dbReference type="ARBA" id="ARBA00022989"/>
    </source>
</evidence>
<feature type="transmembrane region" description="Helical" evidence="7">
    <location>
        <begin position="317"/>
        <end position="339"/>
    </location>
</feature>
<proteinExistence type="predicted"/>
<dbReference type="Pfam" id="PF07690">
    <property type="entry name" value="MFS_1"/>
    <property type="match status" value="1"/>
</dbReference>
<dbReference type="OrthoDB" id="4080117at2"/>
<feature type="transmembrane region" description="Helical" evidence="7">
    <location>
        <begin position="238"/>
        <end position="261"/>
    </location>
</feature>
<keyword evidence="3" id="KW-1003">Cell membrane</keyword>
<feature type="transmembrane region" description="Helical" evidence="7">
    <location>
        <begin position="460"/>
        <end position="480"/>
    </location>
</feature>
<feature type="transmembrane region" description="Helical" evidence="7">
    <location>
        <begin position="123"/>
        <end position="141"/>
    </location>
</feature>
<dbReference type="SUPFAM" id="SSF103473">
    <property type="entry name" value="MFS general substrate transporter"/>
    <property type="match status" value="1"/>
</dbReference>
<evidence type="ECO:0000313" key="10">
    <source>
        <dbReference type="Proteomes" id="UP000215199"/>
    </source>
</evidence>
<dbReference type="InterPro" id="IPR036259">
    <property type="entry name" value="MFS_trans_sf"/>
</dbReference>
<evidence type="ECO:0000313" key="9">
    <source>
        <dbReference type="EMBL" id="OXM59331.1"/>
    </source>
</evidence>
<dbReference type="PRINTS" id="PR01036">
    <property type="entry name" value="TCRTETB"/>
</dbReference>
<keyword evidence="5 7" id="KW-1133">Transmembrane helix</keyword>
<dbReference type="CDD" id="cd17321">
    <property type="entry name" value="MFS_MMR_MDR_like"/>
    <property type="match status" value="1"/>
</dbReference>
<dbReference type="Gene3D" id="1.20.1250.20">
    <property type="entry name" value="MFS general substrate transporter like domains"/>
    <property type="match status" value="1"/>
</dbReference>
<dbReference type="Gene3D" id="1.20.1720.10">
    <property type="entry name" value="Multidrug resistance protein D"/>
    <property type="match status" value="1"/>
</dbReference>
<dbReference type="RefSeq" id="WP_093954321.1">
    <property type="nucleotide sequence ID" value="NZ_NMUL01000086.1"/>
</dbReference>
<feature type="transmembrane region" description="Helical" evidence="7">
    <location>
        <begin position="92"/>
        <end position="117"/>
    </location>
</feature>
<feature type="transmembrane region" description="Helical" evidence="7">
    <location>
        <begin position="346"/>
        <end position="365"/>
    </location>
</feature>
<dbReference type="PROSITE" id="PS50850">
    <property type="entry name" value="MFS"/>
    <property type="match status" value="1"/>
</dbReference>
<dbReference type="Proteomes" id="UP000215199">
    <property type="component" value="Unassembled WGS sequence"/>
</dbReference>
<gene>
    <name evidence="9" type="ORF">CF165_48220</name>
</gene>
<feature type="transmembrane region" description="Helical" evidence="7">
    <location>
        <begin position="23"/>
        <end position="43"/>
    </location>
</feature>
<feature type="transmembrane region" description="Helical" evidence="7">
    <location>
        <begin position="282"/>
        <end position="305"/>
    </location>
</feature>
<keyword evidence="4 7" id="KW-0812">Transmembrane</keyword>
<comment type="subcellular location">
    <subcellularLocation>
        <location evidence="1">Cell membrane</location>
        <topology evidence="1">Multi-pass membrane protein</topology>
    </subcellularLocation>
</comment>
<evidence type="ECO:0000256" key="6">
    <source>
        <dbReference type="ARBA" id="ARBA00023136"/>
    </source>
</evidence>
<dbReference type="GO" id="GO:0005886">
    <property type="term" value="C:plasma membrane"/>
    <property type="evidence" value="ECO:0007669"/>
    <property type="project" value="UniProtKB-SubCell"/>
</dbReference>
<evidence type="ECO:0000256" key="2">
    <source>
        <dbReference type="ARBA" id="ARBA00022448"/>
    </source>
</evidence>